<feature type="compositionally biased region" description="Polar residues" evidence="16">
    <location>
        <begin position="1288"/>
        <end position="1306"/>
    </location>
</feature>
<evidence type="ECO:0000256" key="11">
    <source>
        <dbReference type="ARBA" id="ARBA00023136"/>
    </source>
</evidence>
<dbReference type="Gene3D" id="1.10.2000.10">
    <property type="entry name" value="Frizzled cysteine-rich domain"/>
    <property type="match status" value="1"/>
</dbReference>
<dbReference type="GO" id="GO:0000977">
    <property type="term" value="F:RNA polymerase II transcription regulatory region sequence-specific DNA binding"/>
    <property type="evidence" value="ECO:0007669"/>
    <property type="project" value="TreeGrafter"/>
</dbReference>
<comment type="subcellular location">
    <subcellularLocation>
        <location evidence="1">Cell membrane</location>
        <topology evidence="1">Single-pass type II membrane protein</topology>
    </subcellularLocation>
</comment>
<feature type="disulfide bond" evidence="15">
    <location>
        <begin position="1189"/>
        <end position="1207"/>
    </location>
</feature>
<dbReference type="GO" id="GO:0008270">
    <property type="term" value="F:zinc ion binding"/>
    <property type="evidence" value="ECO:0007669"/>
    <property type="project" value="UniProtKB-KW"/>
</dbReference>
<dbReference type="PANTHER" id="PTHR12360">
    <property type="entry name" value="NUCLEAR TRANSCRIPTION FACTOR, X-BOX BINDING 1 NFX1"/>
    <property type="match status" value="1"/>
</dbReference>
<dbReference type="InterPro" id="IPR020067">
    <property type="entry name" value="Frizzled_dom"/>
</dbReference>
<dbReference type="InterPro" id="IPR000967">
    <property type="entry name" value="Znf_NFX1"/>
</dbReference>
<dbReference type="PROSITE" id="PS50068">
    <property type="entry name" value="LDLRA_2"/>
    <property type="match status" value="3"/>
</dbReference>
<organism evidence="19 20">
    <name type="scientific">Albula glossodonta</name>
    <name type="common">roundjaw bonefish</name>
    <dbReference type="NCBI Taxonomy" id="121402"/>
    <lineage>
        <taxon>Eukaryota</taxon>
        <taxon>Metazoa</taxon>
        <taxon>Chordata</taxon>
        <taxon>Craniata</taxon>
        <taxon>Vertebrata</taxon>
        <taxon>Euteleostomi</taxon>
        <taxon>Actinopterygii</taxon>
        <taxon>Neopterygii</taxon>
        <taxon>Teleostei</taxon>
        <taxon>Albuliformes</taxon>
        <taxon>Albulidae</taxon>
        <taxon>Albula</taxon>
    </lineage>
</organism>
<keyword evidence="10 17" id="KW-1133">Transmembrane helix</keyword>
<dbReference type="Gene3D" id="4.10.400.10">
    <property type="entry name" value="Low-density Lipoprotein Receptor"/>
    <property type="match status" value="2"/>
</dbReference>
<comment type="caution">
    <text evidence="19">The sequence shown here is derived from an EMBL/GenBank/DDBJ whole genome shotgun (WGS) entry which is preliminary data.</text>
</comment>
<keyword evidence="4 17" id="KW-0812">Transmembrane</keyword>
<evidence type="ECO:0000256" key="17">
    <source>
        <dbReference type="SAM" id="Phobius"/>
    </source>
</evidence>
<dbReference type="InterPro" id="IPR023415">
    <property type="entry name" value="LDLR_class-A_CS"/>
</dbReference>
<keyword evidence="13" id="KW-0325">Glycoprotein</keyword>
<evidence type="ECO:0000256" key="4">
    <source>
        <dbReference type="ARBA" id="ARBA00022692"/>
    </source>
</evidence>
<dbReference type="SUPFAM" id="SSF63501">
    <property type="entry name" value="Frizzled cysteine-rich domain"/>
    <property type="match status" value="1"/>
</dbReference>
<dbReference type="InterPro" id="IPR036790">
    <property type="entry name" value="Frizzled_dom_sf"/>
</dbReference>
<dbReference type="PANTHER" id="PTHR12360:SF1">
    <property type="entry name" value="NF-X1-TYPE ZINC FINGER PROTEIN NFXL1"/>
    <property type="match status" value="1"/>
</dbReference>
<feature type="disulfide bond" evidence="15">
    <location>
        <begin position="1226"/>
        <end position="1244"/>
    </location>
</feature>
<dbReference type="SMART" id="SM00063">
    <property type="entry name" value="FRI"/>
    <property type="match status" value="1"/>
</dbReference>
<dbReference type="FunFam" id="4.10.400.10:FF:000024">
    <property type="entry name" value="Low-density lipoprotein RecePtor related"/>
    <property type="match status" value="1"/>
</dbReference>
<dbReference type="PRINTS" id="PR00261">
    <property type="entry name" value="LDLRECEPTOR"/>
</dbReference>
<comment type="caution">
    <text evidence="15">Lacks conserved residue(s) required for the propagation of feature annotation.</text>
</comment>
<evidence type="ECO:0000256" key="5">
    <source>
        <dbReference type="ARBA" id="ARBA00022723"/>
    </source>
</evidence>
<evidence type="ECO:0000256" key="10">
    <source>
        <dbReference type="ARBA" id="ARBA00022989"/>
    </source>
</evidence>
<dbReference type="Gene3D" id="4.10.1220.10">
    <property type="entry name" value="EGF-type module"/>
    <property type="match status" value="1"/>
</dbReference>
<feature type="disulfide bond" evidence="15">
    <location>
        <begin position="1263"/>
        <end position="1281"/>
    </location>
</feature>
<dbReference type="Pfam" id="PF01422">
    <property type="entry name" value="zf-NF-X1"/>
    <property type="match status" value="8"/>
</dbReference>
<keyword evidence="11 17" id="KW-0472">Membrane</keyword>
<evidence type="ECO:0000256" key="12">
    <source>
        <dbReference type="ARBA" id="ARBA00023157"/>
    </source>
</evidence>
<keyword evidence="6" id="KW-0677">Repeat</keyword>
<feature type="region of interest" description="Disordered" evidence="16">
    <location>
        <begin position="1"/>
        <end position="71"/>
    </location>
</feature>
<feature type="compositionally biased region" description="Polar residues" evidence="16">
    <location>
        <begin position="984"/>
        <end position="1000"/>
    </location>
</feature>
<keyword evidence="8" id="KW-0862">Zinc</keyword>
<dbReference type="Proteomes" id="UP000824540">
    <property type="component" value="Unassembled WGS sequence"/>
</dbReference>
<dbReference type="CDD" id="cd06008">
    <property type="entry name" value="NF-X1-zinc-finger"/>
    <property type="match status" value="4"/>
</dbReference>
<evidence type="ECO:0000256" key="3">
    <source>
        <dbReference type="ARBA" id="ARBA00009939"/>
    </source>
</evidence>
<evidence type="ECO:0000256" key="13">
    <source>
        <dbReference type="ARBA" id="ARBA00023180"/>
    </source>
</evidence>
<protein>
    <recommendedName>
        <fullName evidence="18">FZ domain-containing protein</fullName>
    </recommendedName>
</protein>
<evidence type="ECO:0000256" key="1">
    <source>
        <dbReference type="ARBA" id="ARBA00004401"/>
    </source>
</evidence>
<comment type="similarity">
    <text evidence="2">Belongs to the NFX1 family.</text>
</comment>
<feature type="region of interest" description="Disordered" evidence="16">
    <location>
        <begin position="690"/>
        <end position="719"/>
    </location>
</feature>
<feature type="transmembrane region" description="Helical" evidence="17">
    <location>
        <begin position="890"/>
        <end position="916"/>
    </location>
</feature>
<dbReference type="SMART" id="SM00192">
    <property type="entry name" value="LDLa"/>
    <property type="match status" value="3"/>
</dbReference>
<evidence type="ECO:0000256" key="2">
    <source>
        <dbReference type="ARBA" id="ARBA00007269"/>
    </source>
</evidence>
<dbReference type="CDD" id="cd00112">
    <property type="entry name" value="LDLa"/>
    <property type="match status" value="3"/>
</dbReference>
<feature type="disulfide bond" evidence="15">
    <location>
        <begin position="1275"/>
        <end position="1290"/>
    </location>
</feature>
<evidence type="ECO:0000256" key="16">
    <source>
        <dbReference type="SAM" id="MobiDB-lite"/>
    </source>
</evidence>
<feature type="region of interest" description="Disordered" evidence="16">
    <location>
        <begin position="1282"/>
        <end position="1319"/>
    </location>
</feature>
<evidence type="ECO:0000256" key="7">
    <source>
        <dbReference type="ARBA" id="ARBA00022771"/>
    </source>
</evidence>
<gene>
    <name evidence="19" type="ORF">JZ751_005963</name>
</gene>
<reference evidence="19" key="1">
    <citation type="thesis" date="2021" institute="BYU ScholarsArchive" country="Provo, UT, USA">
        <title>Applications of and Algorithms for Genome Assembly and Genomic Analyses with an Emphasis on Marine Teleosts.</title>
        <authorList>
            <person name="Pickett B.D."/>
        </authorList>
    </citation>
    <scope>NUCLEOTIDE SEQUENCE</scope>
    <source>
        <strain evidence="19">HI-2016</strain>
    </source>
</reference>
<feature type="disulfide bond" evidence="14">
    <location>
        <begin position="1042"/>
        <end position="1088"/>
    </location>
</feature>
<dbReference type="PROSITE" id="PS50038">
    <property type="entry name" value="FZ"/>
    <property type="match status" value="1"/>
</dbReference>
<name>A0A8T2P5U1_9TELE</name>
<evidence type="ECO:0000313" key="20">
    <source>
        <dbReference type="Proteomes" id="UP000824540"/>
    </source>
</evidence>
<proteinExistence type="inferred from homology"/>
<dbReference type="Pfam" id="PF01392">
    <property type="entry name" value="Fz"/>
    <property type="match status" value="1"/>
</dbReference>
<dbReference type="GO" id="GO:0000981">
    <property type="term" value="F:DNA-binding transcription factor activity, RNA polymerase II-specific"/>
    <property type="evidence" value="ECO:0007669"/>
    <property type="project" value="TreeGrafter"/>
</dbReference>
<accession>A0A8T2P5U1</accession>
<evidence type="ECO:0000313" key="19">
    <source>
        <dbReference type="EMBL" id="KAG9347036.1"/>
    </source>
</evidence>
<dbReference type="GO" id="GO:0005634">
    <property type="term" value="C:nucleus"/>
    <property type="evidence" value="ECO:0007669"/>
    <property type="project" value="InterPro"/>
</dbReference>
<dbReference type="SUPFAM" id="SSF57424">
    <property type="entry name" value="LDL receptor-like module"/>
    <property type="match status" value="3"/>
</dbReference>
<keyword evidence="7" id="KW-0863">Zinc-finger</keyword>
<evidence type="ECO:0000256" key="6">
    <source>
        <dbReference type="ARBA" id="ARBA00022737"/>
    </source>
</evidence>
<dbReference type="OrthoDB" id="536399at2759"/>
<feature type="region of interest" description="Disordered" evidence="16">
    <location>
        <begin position="970"/>
        <end position="1004"/>
    </location>
</feature>
<evidence type="ECO:0000256" key="9">
    <source>
        <dbReference type="ARBA" id="ARBA00022968"/>
    </source>
</evidence>
<feature type="disulfide bond" evidence="14">
    <location>
        <begin position="1112"/>
        <end position="1136"/>
    </location>
</feature>
<dbReference type="CDD" id="cd16697">
    <property type="entry name" value="RING-CH-C4HC3_NFXL1"/>
    <property type="match status" value="1"/>
</dbReference>
<keyword evidence="20" id="KW-1185">Reference proteome</keyword>
<dbReference type="InterPro" id="IPR036055">
    <property type="entry name" value="LDL_receptor-like_sf"/>
</dbReference>
<comment type="similarity">
    <text evidence="3">Belongs to the LDLR family.</text>
</comment>
<dbReference type="PROSITE" id="PS01209">
    <property type="entry name" value="LDLRA_1"/>
    <property type="match status" value="1"/>
</dbReference>
<keyword evidence="9" id="KW-0735">Signal-anchor</keyword>
<feature type="disulfide bond" evidence="14">
    <location>
        <begin position="1034"/>
        <end position="1095"/>
    </location>
</feature>
<dbReference type="GO" id="GO:0005886">
    <property type="term" value="C:plasma membrane"/>
    <property type="evidence" value="ECO:0007669"/>
    <property type="project" value="UniProtKB-SubCell"/>
</dbReference>
<feature type="compositionally biased region" description="Basic and acidic residues" evidence="16">
    <location>
        <begin position="53"/>
        <end position="69"/>
    </location>
</feature>
<feature type="disulfide bond" evidence="15">
    <location>
        <begin position="1201"/>
        <end position="1216"/>
    </location>
</feature>
<evidence type="ECO:0000259" key="18">
    <source>
        <dbReference type="PROSITE" id="PS50038"/>
    </source>
</evidence>
<sequence length="1319" mass="146009">MEPAWRQQGRGRGRGGQGRGQAQLDTESTKSQRGRGVQHSARGVTLPGGPEPLQKKELSSQSKFEEIRKSNQAAAQRFTENQFSSSDEDDDEQIGKHVKIVASTFTSYTHQTGGDATDLERTRQYLNDAFQAGAITCLICIASVKRNQAVWSCSGCYCIFHIPCIQKWAKDSVFLVSSVTDDDFGTKQHPWPWYYCYCGKVEDPPLDPWLLPHSCGQVCDREYKPVCGHRCLLLCHPGPCPPCPKMVSVTCLCKKAKPVPRRCSTKAWSCQQRCGRTLPCGQHPCENSCHAGDCEPCPRVSVQRCVCGRQVAERLCASPVWHCEQPCGKPLPCGNHTCEQVCHSGQCGECPRSGNRACPCGKNKCSLPCTEEVPTCGDTCEKALECGLHTCSMRCHRGSCETCRQEVEKQCRCGKYTRHMPCHKEYLCESKCPKTRGCQRHQCKRKLLPMPRDSGGEVPVRLHSPDGTLRARPPTCHHPSREKHRCHFGACPPCRQPCQNTLDKCGHICPAPCHDEVMVKKTDRAQLAGPWEQPSAPAFVCKALPCPHCLVPIPTACLGKHEVSPLPCHACGPFSCGRPCGRLLACGNHACSRECHSVTLPNGAEDSQQAGKECQQCEEGCARPRPPGCPHPCTRPCHSDDCPPCTQMIRLKCHCKITSLFIECLWPVVIAAERHAIQVTVKRPATKKSSSNVLANESKRNSHAQRCTRSRPLSRVTRRMKEAEEKALLEEERKKQQRPCECLPQTLRSMFLSNDVNSVPHCEGGKGGTREVKRAELEAFEKRQKGRRKKSRRNTEVESEESAWKKYKTYIMVPVYPIPWNLMTREGREEVRAKCVDESRLVMLSMQQFSLNSGEQCQHVGFNTAVLGTDEGNMGDACSQKLGSAKYLRLLLLILIPCICALICLLVILLAFVGIIGNGFLESSETDTLSASESALTTDIPDIAFNTVLLGVTTEMELDTQSVLLNNSHDQTSQGMGHWKPRSDNSSRTPFPSATPSEMSTGMPDWVTSLSTLSPLAPATPHETVSPPPDQDTCSDISESQCHMLPYNQTSLSSRSAMVKSIEVEMFLKFFSYLNRLSCYRHIMLFGCSLALPECITEGEERRLVFPCMSFCEAAKEGCEPVLQMFNASWPDFLRCSQFTNSSTTGDSAAVCYSPKHVKGKPSLCGGRDHFLCATGICIPRKLGDQFRCGTGRCLSPGFVCDGYDDCGDLSDEQNCVCNPDKEHRCGDGRCITRDWLCDGDHDCIDKSDEVNCSCKSQGLHECRNGQCIPGAFVCDGEEDCKDGTDEANCTQHQSTKQQDDTSTGESVEEKMCTHQKLQ</sequence>
<dbReference type="Pfam" id="PF00057">
    <property type="entry name" value="Ldl_recept_a"/>
    <property type="match status" value="3"/>
</dbReference>
<dbReference type="SMART" id="SM00438">
    <property type="entry name" value="ZnF_NFX"/>
    <property type="match status" value="7"/>
</dbReference>
<keyword evidence="12 15" id="KW-1015">Disulfide bond</keyword>
<evidence type="ECO:0000256" key="8">
    <source>
        <dbReference type="ARBA" id="ARBA00022833"/>
    </source>
</evidence>
<dbReference type="EMBL" id="JAFBMS010000014">
    <property type="protein sequence ID" value="KAG9347036.1"/>
    <property type="molecule type" value="Genomic_DNA"/>
</dbReference>
<dbReference type="InterPro" id="IPR002172">
    <property type="entry name" value="LDrepeatLR_classA_rpt"/>
</dbReference>
<evidence type="ECO:0000256" key="15">
    <source>
        <dbReference type="PROSITE-ProRule" id="PRU00124"/>
    </source>
</evidence>
<evidence type="ECO:0000256" key="14">
    <source>
        <dbReference type="PROSITE-ProRule" id="PRU00090"/>
    </source>
</evidence>
<dbReference type="InterPro" id="IPR034078">
    <property type="entry name" value="NFX1_fam"/>
</dbReference>
<keyword evidence="5" id="KW-0479">Metal-binding</keyword>
<feature type="domain" description="FZ" evidence="18">
    <location>
        <begin position="1029"/>
        <end position="1155"/>
    </location>
</feature>
<feature type="disulfide bond" evidence="15">
    <location>
        <begin position="1238"/>
        <end position="1253"/>
    </location>
</feature>